<evidence type="ECO:0000256" key="2">
    <source>
        <dbReference type="ARBA" id="ARBA00022448"/>
    </source>
</evidence>
<gene>
    <name evidence="10" type="ORF">ACH3YB_38485</name>
</gene>
<feature type="transmembrane region" description="Helical" evidence="7">
    <location>
        <begin position="105"/>
        <end position="132"/>
    </location>
</feature>
<comment type="similarity">
    <text evidence="7">Belongs to the binding-protein-dependent transport system permease family.</text>
</comment>
<dbReference type="InterPro" id="IPR050366">
    <property type="entry name" value="BP-dependent_transpt_permease"/>
</dbReference>
<evidence type="ECO:0000256" key="7">
    <source>
        <dbReference type="RuleBase" id="RU363032"/>
    </source>
</evidence>
<dbReference type="EMBL" id="JBIQWK010000021">
    <property type="protein sequence ID" value="MFI0577524.1"/>
    <property type="molecule type" value="Genomic_DNA"/>
</dbReference>
<proteinExistence type="inferred from homology"/>
<evidence type="ECO:0000313" key="10">
    <source>
        <dbReference type="EMBL" id="MFI0577524.1"/>
    </source>
</evidence>
<dbReference type="Pfam" id="PF00528">
    <property type="entry name" value="BPD_transp_1"/>
    <property type="match status" value="1"/>
</dbReference>
<evidence type="ECO:0000256" key="4">
    <source>
        <dbReference type="ARBA" id="ARBA00022692"/>
    </source>
</evidence>
<comment type="caution">
    <text evidence="10">The sequence shown here is derived from an EMBL/GenBank/DDBJ whole genome shotgun (WGS) entry which is preliminary data.</text>
</comment>
<feature type="transmembrane region" description="Helical" evidence="7">
    <location>
        <begin position="152"/>
        <end position="181"/>
    </location>
</feature>
<dbReference type="PROSITE" id="PS50928">
    <property type="entry name" value="ABC_TM1"/>
    <property type="match status" value="1"/>
</dbReference>
<dbReference type="CDD" id="cd06261">
    <property type="entry name" value="TM_PBP2"/>
    <property type="match status" value="1"/>
</dbReference>
<protein>
    <submittedName>
        <fullName evidence="10">ABC transporter permease</fullName>
    </submittedName>
</protein>
<keyword evidence="11" id="KW-1185">Reference proteome</keyword>
<reference evidence="10 11" key="1">
    <citation type="submission" date="2024-10" db="EMBL/GenBank/DDBJ databases">
        <authorList>
            <person name="Wannawong T."/>
            <person name="Kuncharoen N."/>
            <person name="Mhuantong W."/>
        </authorList>
    </citation>
    <scope>NUCLEOTIDE SEQUENCE [LARGE SCALE GENOMIC DNA]</scope>
    <source>
        <strain evidence="10 11">CALK1-4</strain>
    </source>
</reference>
<dbReference type="Proteomes" id="UP001610810">
    <property type="component" value="Unassembled WGS sequence"/>
</dbReference>
<keyword evidence="4 7" id="KW-0812">Transmembrane</keyword>
<dbReference type="Pfam" id="PF12911">
    <property type="entry name" value="OppC_N"/>
    <property type="match status" value="1"/>
</dbReference>
<dbReference type="RefSeq" id="WP_398353749.1">
    <property type="nucleotide sequence ID" value="NZ_JBIQWK010000021.1"/>
</dbReference>
<evidence type="ECO:0000256" key="1">
    <source>
        <dbReference type="ARBA" id="ARBA00004651"/>
    </source>
</evidence>
<name>A0ABW7SG91_STRTE</name>
<comment type="subcellular location">
    <subcellularLocation>
        <location evidence="1 7">Cell membrane</location>
        <topology evidence="1 7">Multi-pass membrane protein</topology>
    </subcellularLocation>
</comment>
<organism evidence="10 11">
    <name type="scientific">Streptomyces tendae</name>
    <dbReference type="NCBI Taxonomy" id="1932"/>
    <lineage>
        <taxon>Bacteria</taxon>
        <taxon>Bacillati</taxon>
        <taxon>Actinomycetota</taxon>
        <taxon>Actinomycetes</taxon>
        <taxon>Kitasatosporales</taxon>
        <taxon>Streptomycetaceae</taxon>
        <taxon>Streptomyces</taxon>
    </lineage>
</organism>
<evidence type="ECO:0000256" key="3">
    <source>
        <dbReference type="ARBA" id="ARBA00022475"/>
    </source>
</evidence>
<dbReference type="PANTHER" id="PTHR43386">
    <property type="entry name" value="OLIGOPEPTIDE TRANSPORT SYSTEM PERMEASE PROTEIN APPC"/>
    <property type="match status" value="1"/>
</dbReference>
<evidence type="ECO:0000256" key="8">
    <source>
        <dbReference type="SAM" id="MobiDB-lite"/>
    </source>
</evidence>
<keyword evidence="3" id="KW-1003">Cell membrane</keyword>
<dbReference type="InterPro" id="IPR025966">
    <property type="entry name" value="OppC_N"/>
</dbReference>
<keyword evidence="6 7" id="KW-0472">Membrane</keyword>
<accession>A0ABW7SG91</accession>
<keyword evidence="5 7" id="KW-1133">Transmembrane helix</keyword>
<dbReference type="InterPro" id="IPR000515">
    <property type="entry name" value="MetI-like"/>
</dbReference>
<evidence type="ECO:0000256" key="5">
    <source>
        <dbReference type="ARBA" id="ARBA00022989"/>
    </source>
</evidence>
<evidence type="ECO:0000256" key="6">
    <source>
        <dbReference type="ARBA" id="ARBA00023136"/>
    </source>
</evidence>
<dbReference type="PANTHER" id="PTHR43386:SF1">
    <property type="entry name" value="D,D-DIPEPTIDE TRANSPORT SYSTEM PERMEASE PROTEIN DDPC-RELATED"/>
    <property type="match status" value="1"/>
</dbReference>
<dbReference type="InterPro" id="IPR035906">
    <property type="entry name" value="MetI-like_sf"/>
</dbReference>
<feature type="transmembrane region" description="Helical" evidence="7">
    <location>
        <begin position="265"/>
        <end position="288"/>
    </location>
</feature>
<evidence type="ECO:0000259" key="9">
    <source>
        <dbReference type="PROSITE" id="PS50928"/>
    </source>
</evidence>
<sequence length="306" mass="32093">MTVMSPAATDTTPQHKPSGGSGSGSVVLRGLLRNKLAAVALAVLVLLLVAAVFAPLLAPYDPNTQNLLLRLRPPAWQDGGSGAHLLGTDQLGRDMLSRVVYGTRVSLLVGAGAALLAGVIGTVVGLVSGYFGGWADRTLMRLADVQLAFPSLLLALAVVGFLGSGLWVVIVVLGFTGWVSYARVVRSEVMSLRTRDFVTEARAIGVTDVTIMRRHLLPNVMAPLATIGTLHVAAAIVAEASLSYLGLGVPKETVTWGGMLSDGQLYLGTSWWVAVFPGIALMLTSLAINITGDALRDVADPKAYRR</sequence>
<feature type="domain" description="ABC transmembrane type-1" evidence="9">
    <location>
        <begin position="103"/>
        <end position="292"/>
    </location>
</feature>
<evidence type="ECO:0000313" key="11">
    <source>
        <dbReference type="Proteomes" id="UP001610810"/>
    </source>
</evidence>
<feature type="region of interest" description="Disordered" evidence="8">
    <location>
        <begin position="1"/>
        <end position="22"/>
    </location>
</feature>
<feature type="transmembrane region" description="Helical" evidence="7">
    <location>
        <begin position="220"/>
        <end position="245"/>
    </location>
</feature>
<dbReference type="SUPFAM" id="SSF161098">
    <property type="entry name" value="MetI-like"/>
    <property type="match status" value="1"/>
</dbReference>
<keyword evidence="2 7" id="KW-0813">Transport</keyword>
<feature type="transmembrane region" description="Helical" evidence="7">
    <location>
        <begin position="36"/>
        <end position="60"/>
    </location>
</feature>
<dbReference type="Gene3D" id="1.10.3720.10">
    <property type="entry name" value="MetI-like"/>
    <property type="match status" value="1"/>
</dbReference>